<dbReference type="EMBL" id="CP110429">
    <property type="protein sequence ID" value="WAQ88280.1"/>
    <property type="molecule type" value="Genomic_DNA"/>
</dbReference>
<protein>
    <submittedName>
        <fullName evidence="2">Uncharacterized protein</fullName>
    </submittedName>
</protein>
<evidence type="ECO:0000313" key="3">
    <source>
        <dbReference type="Proteomes" id="UP001164743"/>
    </source>
</evidence>
<accession>A0ABY7CWY1</accession>
<feature type="region of interest" description="Disordered" evidence="1">
    <location>
        <begin position="93"/>
        <end position="114"/>
    </location>
</feature>
<organism evidence="2 3">
    <name type="scientific">Puccinia triticina</name>
    <dbReference type="NCBI Taxonomy" id="208348"/>
    <lineage>
        <taxon>Eukaryota</taxon>
        <taxon>Fungi</taxon>
        <taxon>Dikarya</taxon>
        <taxon>Basidiomycota</taxon>
        <taxon>Pucciniomycotina</taxon>
        <taxon>Pucciniomycetes</taxon>
        <taxon>Pucciniales</taxon>
        <taxon>Pucciniaceae</taxon>
        <taxon>Puccinia</taxon>
    </lineage>
</organism>
<feature type="compositionally biased region" description="Low complexity" evidence="1">
    <location>
        <begin position="101"/>
        <end position="114"/>
    </location>
</feature>
<feature type="region of interest" description="Disordered" evidence="1">
    <location>
        <begin position="132"/>
        <end position="229"/>
    </location>
</feature>
<dbReference type="GeneID" id="77813507"/>
<keyword evidence="3" id="KW-1185">Reference proteome</keyword>
<evidence type="ECO:0000256" key="1">
    <source>
        <dbReference type="SAM" id="MobiDB-lite"/>
    </source>
</evidence>
<dbReference type="Proteomes" id="UP001164743">
    <property type="component" value="Chromosome 9A"/>
</dbReference>
<sequence>MSFFSGFLLNTSIDLRRDCCQVPMIPPHPTRNPGRLKVAFTYLTLTPLLLSLLIMSSSRSIGLLESSLLIKPDPSSFAPSPLLKHRHLNFSHLPSCNNPSPTAAAQPQTTADKAEAAQALAQVEAARATPAITFAPSPTRGKSPFDEAPLPYEGRPMQGAELPPHMRRTPHADRRRCWPTPDRAPRRPCRPSPYHRSSPPFSPLAHRSSSPSFQSSPPSLGPEGPTPSNEQYSAAFFAHSFVNFLHDLRTILDRLPPNHPDAQAHNLIRMDATLLEHWYRHRADQLVKMFSNPYSNAGLVYRTLVSTILCLGVINSRHAYDPFNPAL</sequence>
<evidence type="ECO:0000313" key="2">
    <source>
        <dbReference type="EMBL" id="WAQ88280.1"/>
    </source>
</evidence>
<gene>
    <name evidence="2" type="ORF">PtA15_9A407</name>
</gene>
<reference evidence="2" key="1">
    <citation type="submission" date="2022-10" db="EMBL/GenBank/DDBJ databases">
        <title>Puccinia triticina Genome sequencing and assembly.</title>
        <authorList>
            <person name="Li C."/>
        </authorList>
    </citation>
    <scope>NUCLEOTIDE SEQUENCE</scope>
    <source>
        <strain evidence="2">Pt15</strain>
    </source>
</reference>
<proteinExistence type="predicted"/>
<feature type="compositionally biased region" description="Low complexity" evidence="1">
    <location>
        <begin position="208"/>
        <end position="218"/>
    </location>
</feature>
<dbReference type="RefSeq" id="XP_053023835.1">
    <property type="nucleotide sequence ID" value="XM_053172612.1"/>
</dbReference>
<name>A0ABY7CWY1_9BASI</name>